<feature type="compositionally biased region" description="Basic and acidic residues" evidence="1">
    <location>
        <begin position="22"/>
        <end position="32"/>
    </location>
</feature>
<protein>
    <submittedName>
        <fullName evidence="2">Uncharacterized protein</fullName>
    </submittedName>
</protein>
<reference evidence="2" key="2">
    <citation type="submission" date="2020-02" db="EMBL/GenBank/DDBJ databases">
        <title>Identification and distribution of gene clusters putatively required for synthesis of sphingolipid metabolism inhibitors in phylogenetically diverse species of the filamentous fungus Fusarium.</title>
        <authorList>
            <person name="Kim H.-S."/>
            <person name="Busman M."/>
            <person name="Brown D.W."/>
            <person name="Divon H."/>
            <person name="Uhlig S."/>
            <person name="Proctor R.H."/>
        </authorList>
    </citation>
    <scope>NUCLEOTIDE SEQUENCE</scope>
    <source>
        <strain evidence="2">NRRL 25174</strain>
    </source>
</reference>
<reference evidence="2" key="1">
    <citation type="journal article" date="2017" name="Mycologia">
        <title>Fusarium algeriense, sp. nov., a novel toxigenic crown rot pathogen of durum wheat from Algeria is nested in the Fusarium burgessii species complex.</title>
        <authorList>
            <person name="Laraba I."/>
            <person name="Keddad A."/>
            <person name="Boureghda H."/>
            <person name="Abdallah N."/>
            <person name="Vaughan M.M."/>
            <person name="Proctor R.H."/>
            <person name="Busman M."/>
            <person name="O'Donnell K."/>
        </authorList>
    </citation>
    <scope>NUCLEOTIDE SEQUENCE</scope>
    <source>
        <strain evidence="2">NRRL 25174</strain>
    </source>
</reference>
<proteinExistence type="predicted"/>
<evidence type="ECO:0000256" key="1">
    <source>
        <dbReference type="SAM" id="MobiDB-lite"/>
    </source>
</evidence>
<keyword evidence="3" id="KW-1185">Reference proteome</keyword>
<feature type="compositionally biased region" description="Basic and acidic residues" evidence="1">
    <location>
        <begin position="162"/>
        <end position="174"/>
    </location>
</feature>
<evidence type="ECO:0000313" key="2">
    <source>
        <dbReference type="EMBL" id="KAF4332932.1"/>
    </source>
</evidence>
<accession>A0A9P5A7L7</accession>
<comment type="caution">
    <text evidence="2">The sequence shown here is derived from an EMBL/GenBank/DDBJ whole genome shotgun (WGS) entry which is preliminary data.</text>
</comment>
<gene>
    <name evidence="2" type="ORF">FBEOM_13263</name>
</gene>
<dbReference type="EMBL" id="PVQB02000940">
    <property type="protein sequence ID" value="KAF4332932.1"/>
    <property type="molecule type" value="Genomic_DNA"/>
</dbReference>
<feature type="compositionally biased region" description="Basic and acidic residues" evidence="1">
    <location>
        <begin position="112"/>
        <end position="122"/>
    </location>
</feature>
<organism evidence="2 3">
    <name type="scientific">Fusarium beomiforme</name>
    <dbReference type="NCBI Taxonomy" id="44412"/>
    <lineage>
        <taxon>Eukaryota</taxon>
        <taxon>Fungi</taxon>
        <taxon>Dikarya</taxon>
        <taxon>Ascomycota</taxon>
        <taxon>Pezizomycotina</taxon>
        <taxon>Sordariomycetes</taxon>
        <taxon>Hypocreomycetidae</taxon>
        <taxon>Hypocreales</taxon>
        <taxon>Nectriaceae</taxon>
        <taxon>Fusarium</taxon>
        <taxon>Fusarium burgessii species complex</taxon>
    </lineage>
</organism>
<feature type="region of interest" description="Disordered" evidence="1">
    <location>
        <begin position="1"/>
        <end position="185"/>
    </location>
</feature>
<feature type="compositionally biased region" description="Basic and acidic residues" evidence="1">
    <location>
        <begin position="72"/>
        <end position="84"/>
    </location>
</feature>
<dbReference type="Proteomes" id="UP000730481">
    <property type="component" value="Unassembled WGS sequence"/>
</dbReference>
<evidence type="ECO:0000313" key="3">
    <source>
        <dbReference type="Proteomes" id="UP000730481"/>
    </source>
</evidence>
<dbReference type="AlphaFoldDB" id="A0A9P5A7L7"/>
<sequence>MMHSPRSNKRRMEEMSGQLEPDLDRPAKRMDHGYNVTPPASDNDIMQGEAMMHSSRNNKRNLDEMNEQVGSESERPAKRPDHGRGVTWADNVDSPRNNKRSMEEMSGQLEPDLDRPAKRMDHGYNVTPPASDDDIMQDEAMMHSSRNNKRSLDEMNEQVGSESDRPAKRPDHGHGSMSADSDDDIMRDETVIHSSPDDKKNAESDESDIQFYPVRCKRRYRPNANDDHFVRDEAQPTQGLRGEIPGYLHRVRQYHLLLKTELGDETVVGILNEAYTSDRTTLAIVIHDSPQHVRLWALEILNTMDQEYRRTIIDAMSEIERQRTYNDPLCALPAIMTDSLARNRFGETKTCIVCKGGFCNTNRKNPGDVEEVVWKDCGVHVMHLECFRRKVFEGDIPHKGLCSCVENFR</sequence>
<dbReference type="OrthoDB" id="5057734at2759"/>
<name>A0A9P5A7L7_9HYPO</name>